<evidence type="ECO:0000313" key="5">
    <source>
        <dbReference type="Proteomes" id="UP000177457"/>
    </source>
</evidence>
<dbReference type="InterPro" id="IPR041698">
    <property type="entry name" value="Methyltransf_25"/>
</dbReference>
<keyword evidence="1" id="KW-0489">Methyltransferase</keyword>
<sequence length="221" mass="25128">MAADIFGFRDTIHWYDENAEKYAANIENIPSIELVDRFANAVGKKGKVLDAGCAAGRDSRLLKDRNLTPVGIDLSQSLIEIARKKYPDIHFEHGNLLELPFENETFDGVWAHASLLHFETTEEVSKALQEFNRVLKQDGIIHVFVKQQPGEQKTEIVSDRLSGHDRFFQYFTKDEIQSLLEQAGFSVEEIQDEYKDPAGREEVKWVVSLARKQSPGMFAKG</sequence>
<dbReference type="PANTHER" id="PTHR43861">
    <property type="entry name" value="TRANS-ACONITATE 2-METHYLTRANSFERASE-RELATED"/>
    <property type="match status" value="1"/>
</dbReference>
<dbReference type="PANTHER" id="PTHR43861:SF1">
    <property type="entry name" value="TRANS-ACONITATE 2-METHYLTRANSFERASE"/>
    <property type="match status" value="1"/>
</dbReference>
<dbReference type="GO" id="GO:0008168">
    <property type="term" value="F:methyltransferase activity"/>
    <property type="evidence" value="ECO:0007669"/>
    <property type="project" value="UniProtKB-KW"/>
</dbReference>
<organism evidence="4 5">
    <name type="scientific">Candidatus Magasanikbacteria bacterium RIFCSPHIGHO2_02_FULL_51_14</name>
    <dbReference type="NCBI Taxonomy" id="1798683"/>
    <lineage>
        <taxon>Bacteria</taxon>
        <taxon>Candidatus Magasanikiibacteriota</taxon>
    </lineage>
</organism>
<gene>
    <name evidence="4" type="ORF">A3C90_03190</name>
</gene>
<dbReference type="STRING" id="1798683.A3C90_03190"/>
<evidence type="ECO:0000256" key="1">
    <source>
        <dbReference type="ARBA" id="ARBA00022603"/>
    </source>
</evidence>
<comment type="caution">
    <text evidence="4">The sequence shown here is derived from an EMBL/GenBank/DDBJ whole genome shotgun (WGS) entry which is preliminary data.</text>
</comment>
<reference evidence="4 5" key="1">
    <citation type="journal article" date="2016" name="Nat. Commun.">
        <title>Thousands of microbial genomes shed light on interconnected biogeochemical processes in an aquifer system.</title>
        <authorList>
            <person name="Anantharaman K."/>
            <person name="Brown C.T."/>
            <person name="Hug L.A."/>
            <person name="Sharon I."/>
            <person name="Castelle C.J."/>
            <person name="Probst A.J."/>
            <person name="Thomas B.C."/>
            <person name="Singh A."/>
            <person name="Wilkins M.J."/>
            <person name="Karaoz U."/>
            <person name="Brodie E.L."/>
            <person name="Williams K.H."/>
            <person name="Hubbard S.S."/>
            <person name="Banfield J.F."/>
        </authorList>
    </citation>
    <scope>NUCLEOTIDE SEQUENCE [LARGE SCALE GENOMIC DNA]</scope>
</reference>
<protein>
    <recommendedName>
        <fullName evidence="3">Methyltransferase domain-containing protein</fullName>
    </recommendedName>
</protein>
<dbReference type="InterPro" id="IPR029063">
    <property type="entry name" value="SAM-dependent_MTases_sf"/>
</dbReference>
<dbReference type="Proteomes" id="UP000177457">
    <property type="component" value="Unassembled WGS sequence"/>
</dbReference>
<name>A0A1F6MNX7_9BACT</name>
<accession>A0A1F6MNX7</accession>
<dbReference type="CDD" id="cd02440">
    <property type="entry name" value="AdoMet_MTases"/>
    <property type="match status" value="1"/>
</dbReference>
<evidence type="ECO:0000313" key="4">
    <source>
        <dbReference type="EMBL" id="OGH73359.1"/>
    </source>
</evidence>
<dbReference type="Pfam" id="PF13649">
    <property type="entry name" value="Methyltransf_25"/>
    <property type="match status" value="1"/>
</dbReference>
<feature type="domain" description="Methyltransferase" evidence="3">
    <location>
        <begin position="48"/>
        <end position="139"/>
    </location>
</feature>
<keyword evidence="2" id="KW-0808">Transferase</keyword>
<proteinExistence type="predicted"/>
<evidence type="ECO:0000259" key="3">
    <source>
        <dbReference type="Pfam" id="PF13649"/>
    </source>
</evidence>
<dbReference type="AlphaFoldDB" id="A0A1F6MNX7"/>
<dbReference type="EMBL" id="MFQE01000030">
    <property type="protein sequence ID" value="OGH73359.1"/>
    <property type="molecule type" value="Genomic_DNA"/>
</dbReference>
<evidence type="ECO:0000256" key="2">
    <source>
        <dbReference type="ARBA" id="ARBA00022679"/>
    </source>
</evidence>
<dbReference type="GO" id="GO:0032259">
    <property type="term" value="P:methylation"/>
    <property type="evidence" value="ECO:0007669"/>
    <property type="project" value="UniProtKB-KW"/>
</dbReference>
<dbReference type="SUPFAM" id="SSF53335">
    <property type="entry name" value="S-adenosyl-L-methionine-dependent methyltransferases"/>
    <property type="match status" value="1"/>
</dbReference>
<dbReference type="Gene3D" id="3.40.50.150">
    <property type="entry name" value="Vaccinia Virus protein VP39"/>
    <property type="match status" value="1"/>
</dbReference>